<dbReference type="InterPro" id="IPR036291">
    <property type="entry name" value="NAD(P)-bd_dom_sf"/>
</dbReference>
<dbReference type="SUPFAM" id="SSF51735">
    <property type="entry name" value="NAD(P)-binding Rossmann-fold domains"/>
    <property type="match status" value="1"/>
</dbReference>
<dbReference type="GO" id="GO:0005737">
    <property type="term" value="C:cytoplasm"/>
    <property type="evidence" value="ECO:0007669"/>
    <property type="project" value="TreeGrafter"/>
</dbReference>
<dbReference type="EMBL" id="CP035704">
    <property type="protein sequence ID" value="QBB69178.1"/>
    <property type="molecule type" value="Genomic_DNA"/>
</dbReference>
<feature type="domain" description="NAD-dependent epimerase/dehydratase" evidence="1">
    <location>
        <begin position="19"/>
        <end position="243"/>
    </location>
</feature>
<organism evidence="2 3">
    <name type="scientific">Pseudolysobacter antarcticus</name>
    <dbReference type="NCBI Taxonomy" id="2511995"/>
    <lineage>
        <taxon>Bacteria</taxon>
        <taxon>Pseudomonadati</taxon>
        <taxon>Pseudomonadota</taxon>
        <taxon>Gammaproteobacteria</taxon>
        <taxon>Lysobacterales</taxon>
        <taxon>Rhodanobacteraceae</taxon>
        <taxon>Pseudolysobacter</taxon>
    </lineage>
</organism>
<dbReference type="Gene3D" id="3.40.50.720">
    <property type="entry name" value="NAD(P)-binding Rossmann-like Domain"/>
    <property type="match status" value="1"/>
</dbReference>
<reference evidence="2 3" key="1">
    <citation type="submission" date="2019-01" db="EMBL/GenBank/DDBJ databases">
        <title>Pseudolysobacter antarctica gen. nov., sp. nov., isolated from Fildes Peninsula, Antarctica.</title>
        <authorList>
            <person name="Wei Z."/>
            <person name="Peng F."/>
        </authorList>
    </citation>
    <scope>NUCLEOTIDE SEQUENCE [LARGE SCALE GENOMIC DNA]</scope>
    <source>
        <strain evidence="2 3">AQ6-296</strain>
    </source>
</reference>
<proteinExistence type="predicted"/>
<dbReference type="InterPro" id="IPR001509">
    <property type="entry name" value="Epimerase_deHydtase"/>
</dbReference>
<dbReference type="PANTHER" id="PTHR48079:SF6">
    <property type="entry name" value="NAD(P)-BINDING DOMAIN-CONTAINING PROTEIN-RELATED"/>
    <property type="match status" value="1"/>
</dbReference>
<dbReference type="OrthoDB" id="9787292at2"/>
<protein>
    <submittedName>
        <fullName evidence="2">NAD-dependent epimerase/dehydratase family protein</fullName>
    </submittedName>
</protein>
<name>A0A411HFC1_9GAMM</name>
<keyword evidence="3" id="KW-1185">Reference proteome</keyword>
<dbReference type="Proteomes" id="UP000291562">
    <property type="component" value="Chromosome"/>
</dbReference>
<evidence type="ECO:0000313" key="3">
    <source>
        <dbReference type="Proteomes" id="UP000291562"/>
    </source>
</evidence>
<dbReference type="PANTHER" id="PTHR48079">
    <property type="entry name" value="PROTEIN YEEZ"/>
    <property type="match status" value="1"/>
</dbReference>
<gene>
    <name evidence="2" type="ORF">ELE36_01625</name>
</gene>
<dbReference type="AlphaFoldDB" id="A0A411HFC1"/>
<evidence type="ECO:0000313" key="2">
    <source>
        <dbReference type="EMBL" id="QBB69178.1"/>
    </source>
</evidence>
<accession>A0A411HFC1</accession>
<dbReference type="KEGG" id="xbc:ELE36_01625"/>
<evidence type="ECO:0000259" key="1">
    <source>
        <dbReference type="Pfam" id="PF01370"/>
    </source>
</evidence>
<dbReference type="InterPro" id="IPR051783">
    <property type="entry name" value="NAD(P)-dependent_oxidoreduct"/>
</dbReference>
<sequence>MTNIVSFANNQRGIVMARVLLTGASGFLGSHLLQQLLAQNVEVLALARSESSAAALRALGAEPVRGDVRDADSLKAAMATPLDAVFHVAADTSTWRGDAAQQTLTNVGGTNNVIAAVRAAKVARLIHTSSVSAFGMTEETLTENLPRRGADSWINYERNKAATEAAVRAAVDRGEIDAVILNPAHILGPGDRHNWAQMFIMIDQGKLPGAPPGAGAFADVREVATAHIAAWRGGRSGESYLLGGDHASFLTLVQGIASQLDRPSPKRALPATVLRAYAQVLNFYSRFSGHAPSLTPEAVAFTCHHLRVDSSKAERELGYRSTALNVLIADTCAWLREQGLISGNAAKT</sequence>
<dbReference type="Pfam" id="PF01370">
    <property type="entry name" value="Epimerase"/>
    <property type="match status" value="1"/>
</dbReference>
<dbReference type="GO" id="GO:0004029">
    <property type="term" value="F:aldehyde dehydrogenase (NAD+) activity"/>
    <property type="evidence" value="ECO:0007669"/>
    <property type="project" value="TreeGrafter"/>
</dbReference>